<dbReference type="InterPro" id="IPR050238">
    <property type="entry name" value="DNA_Rep/Repair_Clamp_Loader"/>
</dbReference>
<protein>
    <recommendedName>
        <fullName evidence="11">DNA polymerase III subunit gamma/tau</fullName>
        <ecNumber evidence="11">2.7.7.7</ecNumber>
    </recommendedName>
</protein>
<dbReference type="PRINTS" id="PR00300">
    <property type="entry name" value="CLPPROTEASEA"/>
</dbReference>
<dbReference type="PANTHER" id="PTHR11669">
    <property type="entry name" value="REPLICATION FACTOR C / DNA POLYMERASE III GAMMA-TAU SUBUNIT"/>
    <property type="match status" value="1"/>
</dbReference>
<dbReference type="GO" id="GO:0003887">
    <property type="term" value="F:DNA-directed DNA polymerase activity"/>
    <property type="evidence" value="ECO:0007669"/>
    <property type="project" value="UniProtKB-KW"/>
</dbReference>
<feature type="region of interest" description="Disordered" evidence="12">
    <location>
        <begin position="554"/>
        <end position="579"/>
    </location>
</feature>
<dbReference type="GO" id="GO:0006261">
    <property type="term" value="P:DNA-templated DNA replication"/>
    <property type="evidence" value="ECO:0007669"/>
    <property type="project" value="TreeGrafter"/>
</dbReference>
<dbReference type="NCBIfam" id="TIGR02397">
    <property type="entry name" value="dnaX_nterm"/>
    <property type="match status" value="1"/>
</dbReference>
<comment type="subunit">
    <text evidence="11">DNA polymerase III contains a core (composed of alpha, epsilon and theta chains) that associates with a tau subunit. This core dimerizes to form the POLIII' complex. PolIII' associates with the gamma complex (composed of gamma, delta, delta', psi and chi chains) and with the beta chain to form the complete DNA polymerase III complex.</text>
</comment>
<dbReference type="InterPro" id="IPR008921">
    <property type="entry name" value="DNA_pol3_clamp-load_cplx_C"/>
</dbReference>
<evidence type="ECO:0000313" key="15">
    <source>
        <dbReference type="Proteomes" id="UP000192418"/>
    </source>
</evidence>
<sequence length="603" mass="66028">MSYRVLALKYRPQTFQDVIGQTHVTQTLSNAILSGRVAHAILFSGPRGTGKTSIARILAKAVNCKEGPTPSPCNRCKSCIEITAGNAADVFEVDGASNNSVDQIRELRENVTYLPISSPRKIYIIDEVHMLSTAAFNALLKTLEEPPEHVLFIFATTEPHKIPITILSRCQRHNLGRISLTDIARHLEWLASQEGFKISRESASLIASEADGSMRDSLSLLDRVISSSSEETISHDHILNNLGIIDKKILQDMASAVFRADGAKILQTVSQVRDLGFDLKKIYAGLVELFRNILVVRLCPDSHAFSDISDHDREQLAAMEVPGTHAYLSRILTTLLKEEQLLRFSTHTRTSLETILLQLIDIRPGTDMDSIITRLDALARNVAPPESLPRHAGATARTKATQTASLACPPRCNEHPAPYDPPPEQQMAPPPAHWDVPSAPEKYSPDASPRNNAGSAAAPESHGDTPPTASLPNAGKGAQITEEKTWEGFLKIITAKFPFIGAILSKGTFKGMDNGQICVSLSGNSSFDLKRIQAKQQDLEELCKTYFGKKLSLSTNTPPKNIPTEKNKGQTSPAKRKQEAMNHPLVTEAVNLFNGQIVDIKLN</sequence>
<keyword evidence="3 11" id="KW-0548">Nucleotidyltransferase</keyword>
<evidence type="ECO:0000256" key="4">
    <source>
        <dbReference type="ARBA" id="ARBA00022705"/>
    </source>
</evidence>
<feature type="region of interest" description="Disordered" evidence="12">
    <location>
        <begin position="385"/>
        <end position="477"/>
    </location>
</feature>
<accession>A0A1W1ZDX3</accession>
<dbReference type="FunFam" id="3.40.50.300:FF:000014">
    <property type="entry name" value="DNA polymerase III subunit gamma/tau"/>
    <property type="match status" value="1"/>
</dbReference>
<dbReference type="Pfam" id="PF22608">
    <property type="entry name" value="DNAX_ATPase_lid"/>
    <property type="match status" value="1"/>
</dbReference>
<dbReference type="InterPro" id="IPR003593">
    <property type="entry name" value="AAA+_ATPase"/>
</dbReference>
<evidence type="ECO:0000256" key="7">
    <source>
        <dbReference type="ARBA" id="ARBA00022833"/>
    </source>
</evidence>
<dbReference type="SMART" id="SM00382">
    <property type="entry name" value="AAA"/>
    <property type="match status" value="1"/>
</dbReference>
<evidence type="ECO:0000256" key="6">
    <source>
        <dbReference type="ARBA" id="ARBA00022741"/>
    </source>
</evidence>
<dbReference type="PANTHER" id="PTHR11669:SF0">
    <property type="entry name" value="PROTEIN STICHEL-LIKE 2"/>
    <property type="match status" value="1"/>
</dbReference>
<dbReference type="Pfam" id="PF12169">
    <property type="entry name" value="DNA_pol3_gamma3"/>
    <property type="match status" value="1"/>
</dbReference>
<dbReference type="GO" id="GO:0003677">
    <property type="term" value="F:DNA binding"/>
    <property type="evidence" value="ECO:0007669"/>
    <property type="project" value="InterPro"/>
</dbReference>
<evidence type="ECO:0000313" key="14">
    <source>
        <dbReference type="EMBL" id="SMC46566.1"/>
    </source>
</evidence>
<dbReference type="GO" id="GO:0005524">
    <property type="term" value="F:ATP binding"/>
    <property type="evidence" value="ECO:0007669"/>
    <property type="project" value="UniProtKB-KW"/>
</dbReference>
<evidence type="ECO:0000256" key="3">
    <source>
        <dbReference type="ARBA" id="ARBA00022695"/>
    </source>
</evidence>
<dbReference type="RefSeq" id="WP_084066888.1">
    <property type="nucleotide sequence ID" value="NZ_FWXY01000002.1"/>
</dbReference>
<dbReference type="InterPro" id="IPR001270">
    <property type="entry name" value="ClpA/B"/>
</dbReference>
<comment type="catalytic activity">
    <reaction evidence="10 11">
        <text>DNA(n) + a 2'-deoxyribonucleoside 5'-triphosphate = DNA(n+1) + diphosphate</text>
        <dbReference type="Rhea" id="RHEA:22508"/>
        <dbReference type="Rhea" id="RHEA-COMP:17339"/>
        <dbReference type="Rhea" id="RHEA-COMP:17340"/>
        <dbReference type="ChEBI" id="CHEBI:33019"/>
        <dbReference type="ChEBI" id="CHEBI:61560"/>
        <dbReference type="ChEBI" id="CHEBI:173112"/>
        <dbReference type="EC" id="2.7.7.7"/>
    </reaction>
</comment>
<dbReference type="Proteomes" id="UP000192418">
    <property type="component" value="Unassembled WGS sequence"/>
</dbReference>
<dbReference type="Gene3D" id="3.40.50.300">
    <property type="entry name" value="P-loop containing nucleotide triphosphate hydrolases"/>
    <property type="match status" value="1"/>
</dbReference>
<dbReference type="InterPro" id="IPR027417">
    <property type="entry name" value="P-loop_NTPase"/>
</dbReference>
<dbReference type="Pfam" id="PF13177">
    <property type="entry name" value="DNA_pol3_delta2"/>
    <property type="match status" value="1"/>
</dbReference>
<dbReference type="NCBIfam" id="NF004046">
    <property type="entry name" value="PRK05563.1"/>
    <property type="match status" value="1"/>
</dbReference>
<feature type="domain" description="AAA+ ATPase" evidence="13">
    <location>
        <begin position="37"/>
        <end position="179"/>
    </location>
</feature>
<organism evidence="14 15">
    <name type="scientific">Desulfocicer vacuolatum DSM 3385</name>
    <dbReference type="NCBI Taxonomy" id="1121400"/>
    <lineage>
        <taxon>Bacteria</taxon>
        <taxon>Pseudomonadati</taxon>
        <taxon>Thermodesulfobacteriota</taxon>
        <taxon>Desulfobacteria</taxon>
        <taxon>Desulfobacterales</taxon>
        <taxon>Desulfobacteraceae</taxon>
        <taxon>Desulfocicer</taxon>
    </lineage>
</organism>
<feature type="compositionally biased region" description="Pro residues" evidence="12">
    <location>
        <begin position="418"/>
        <end position="432"/>
    </location>
</feature>
<evidence type="ECO:0000256" key="10">
    <source>
        <dbReference type="ARBA" id="ARBA00049244"/>
    </source>
</evidence>
<name>A0A1W1ZDX3_9BACT</name>
<keyword evidence="7" id="KW-0862">Zinc</keyword>
<evidence type="ECO:0000256" key="9">
    <source>
        <dbReference type="ARBA" id="ARBA00022932"/>
    </source>
</evidence>
<evidence type="ECO:0000256" key="2">
    <source>
        <dbReference type="ARBA" id="ARBA00022679"/>
    </source>
</evidence>
<dbReference type="AlphaFoldDB" id="A0A1W1ZDX3"/>
<comment type="function">
    <text evidence="11">DNA polymerase III is a complex, multichain enzyme responsible for most of the replicative synthesis in bacteria. This DNA polymerase also exhibits 3' to 5' exonuclease activity.</text>
</comment>
<comment type="similarity">
    <text evidence="1 11">Belongs to the DnaX/STICHEL family.</text>
</comment>
<dbReference type="CDD" id="cd00009">
    <property type="entry name" value="AAA"/>
    <property type="match status" value="1"/>
</dbReference>
<dbReference type="InterPro" id="IPR045085">
    <property type="entry name" value="HLD_clamp_pol_III_gamma_tau"/>
</dbReference>
<dbReference type="SUPFAM" id="SSF48019">
    <property type="entry name" value="post-AAA+ oligomerization domain-like"/>
    <property type="match status" value="1"/>
</dbReference>
<keyword evidence="6 11" id="KW-0547">Nucleotide-binding</keyword>
<dbReference type="OrthoDB" id="9810148at2"/>
<dbReference type="InterPro" id="IPR012763">
    <property type="entry name" value="DNA_pol_III_sug/sutau_N"/>
</dbReference>
<keyword evidence="2 11" id="KW-0808">Transferase</keyword>
<evidence type="ECO:0000256" key="12">
    <source>
        <dbReference type="SAM" id="MobiDB-lite"/>
    </source>
</evidence>
<keyword evidence="15" id="KW-1185">Reference proteome</keyword>
<evidence type="ECO:0000259" key="13">
    <source>
        <dbReference type="SMART" id="SM00382"/>
    </source>
</evidence>
<reference evidence="14 15" key="1">
    <citation type="submission" date="2017-04" db="EMBL/GenBank/DDBJ databases">
        <authorList>
            <person name="Afonso C.L."/>
            <person name="Miller P.J."/>
            <person name="Scott M.A."/>
            <person name="Spackman E."/>
            <person name="Goraichik I."/>
            <person name="Dimitrov K.M."/>
            <person name="Suarez D.L."/>
            <person name="Swayne D.E."/>
        </authorList>
    </citation>
    <scope>NUCLEOTIDE SEQUENCE [LARGE SCALE GENOMIC DNA]</scope>
    <source>
        <strain evidence="14 15">DSM 3385</strain>
    </source>
</reference>
<dbReference type="EC" id="2.7.7.7" evidence="11"/>
<dbReference type="Gene3D" id="1.10.8.60">
    <property type="match status" value="1"/>
</dbReference>
<dbReference type="SUPFAM" id="SSF52540">
    <property type="entry name" value="P-loop containing nucleoside triphosphate hydrolases"/>
    <property type="match status" value="1"/>
</dbReference>
<evidence type="ECO:0000256" key="5">
    <source>
        <dbReference type="ARBA" id="ARBA00022723"/>
    </source>
</evidence>
<dbReference type="GO" id="GO:0009360">
    <property type="term" value="C:DNA polymerase III complex"/>
    <property type="evidence" value="ECO:0007669"/>
    <property type="project" value="InterPro"/>
</dbReference>
<dbReference type="InterPro" id="IPR022754">
    <property type="entry name" value="DNA_pol_III_gamma-3"/>
</dbReference>
<keyword evidence="9 11" id="KW-0239">DNA-directed DNA polymerase</keyword>
<dbReference type="GO" id="GO:0046872">
    <property type="term" value="F:metal ion binding"/>
    <property type="evidence" value="ECO:0007669"/>
    <property type="project" value="UniProtKB-KW"/>
</dbReference>
<keyword evidence="8 11" id="KW-0067">ATP-binding</keyword>
<keyword evidence="5" id="KW-0479">Metal-binding</keyword>
<gene>
    <name evidence="11" type="primary">dnaX</name>
    <name evidence="14" type="ORF">SAMN02746065_102226</name>
</gene>
<evidence type="ECO:0000256" key="11">
    <source>
        <dbReference type="RuleBase" id="RU364063"/>
    </source>
</evidence>
<keyword evidence="4 11" id="KW-0235">DNA replication</keyword>
<dbReference type="STRING" id="1121400.SAMN02746065_102226"/>
<proteinExistence type="inferred from homology"/>
<dbReference type="EMBL" id="FWXY01000002">
    <property type="protein sequence ID" value="SMC46566.1"/>
    <property type="molecule type" value="Genomic_DNA"/>
</dbReference>
<evidence type="ECO:0000256" key="1">
    <source>
        <dbReference type="ARBA" id="ARBA00006360"/>
    </source>
</evidence>
<dbReference type="Gene3D" id="1.20.272.10">
    <property type="match status" value="1"/>
</dbReference>
<evidence type="ECO:0000256" key="8">
    <source>
        <dbReference type="ARBA" id="ARBA00022840"/>
    </source>
</evidence>